<name>A0A0C9XPG1_9AGAR</name>
<dbReference type="Proteomes" id="UP000054477">
    <property type="component" value="Unassembled WGS sequence"/>
</dbReference>
<keyword evidence="5" id="KW-0812">Transmembrane</keyword>
<dbReference type="SFLD" id="SFLDS00005">
    <property type="entry name" value="Isoprenoid_Synthase_Type_I"/>
    <property type="match status" value="1"/>
</dbReference>
<evidence type="ECO:0000256" key="3">
    <source>
        <dbReference type="ARBA" id="ARBA00012373"/>
    </source>
</evidence>
<dbReference type="UniPathway" id="UPA00767">
    <property type="reaction ID" value="UER00751"/>
</dbReference>
<dbReference type="PANTHER" id="PTHR11626:SF2">
    <property type="entry name" value="SQUALENE SYNTHASE"/>
    <property type="match status" value="1"/>
</dbReference>
<reference evidence="7 8" key="1">
    <citation type="submission" date="2014-04" db="EMBL/GenBank/DDBJ databases">
        <authorList>
            <consortium name="DOE Joint Genome Institute"/>
            <person name="Kuo A."/>
            <person name="Kohler A."/>
            <person name="Nagy L.G."/>
            <person name="Floudas D."/>
            <person name="Copeland A."/>
            <person name="Barry K.W."/>
            <person name="Cichocki N."/>
            <person name="Veneault-Fourrey C."/>
            <person name="LaButti K."/>
            <person name="Lindquist E.A."/>
            <person name="Lipzen A."/>
            <person name="Lundell T."/>
            <person name="Morin E."/>
            <person name="Murat C."/>
            <person name="Sun H."/>
            <person name="Tunlid A."/>
            <person name="Henrissat B."/>
            <person name="Grigoriev I.V."/>
            <person name="Hibbett D.S."/>
            <person name="Martin F."/>
            <person name="Nordberg H.P."/>
            <person name="Cantor M.N."/>
            <person name="Hua S.X."/>
        </authorList>
    </citation>
    <scope>NUCLEOTIDE SEQUENCE [LARGE SCALE GENOMIC DNA]</scope>
    <source>
        <strain evidence="7 8">LaAM-08-1</strain>
    </source>
</reference>
<dbReference type="Gene3D" id="1.10.600.10">
    <property type="entry name" value="Farnesyl Diphosphate Synthase"/>
    <property type="match status" value="1"/>
</dbReference>
<dbReference type="FunFam" id="1.10.600.10:FF:000023">
    <property type="entry name" value="Squalene synthase"/>
    <property type="match status" value="1"/>
</dbReference>
<dbReference type="InterPro" id="IPR006449">
    <property type="entry name" value="Squal_synth-like"/>
</dbReference>
<dbReference type="HOGENOM" id="CLU_031981_2_2_1"/>
<comment type="catalytic activity">
    <reaction evidence="5">
        <text>2 (2E,6E)-farnesyl diphosphate + NADPH + H(+) = squalene + 2 diphosphate + NADP(+)</text>
        <dbReference type="Rhea" id="RHEA:32295"/>
        <dbReference type="ChEBI" id="CHEBI:15378"/>
        <dbReference type="ChEBI" id="CHEBI:15440"/>
        <dbReference type="ChEBI" id="CHEBI:33019"/>
        <dbReference type="ChEBI" id="CHEBI:57783"/>
        <dbReference type="ChEBI" id="CHEBI:58349"/>
        <dbReference type="ChEBI" id="CHEBI:175763"/>
        <dbReference type="EC" id="2.5.1.21"/>
    </reaction>
</comment>
<keyword evidence="5" id="KW-0472">Membrane</keyword>
<dbReference type="Pfam" id="PF00494">
    <property type="entry name" value="SQS_PSY"/>
    <property type="match status" value="1"/>
</dbReference>
<dbReference type="GO" id="GO:0005789">
    <property type="term" value="C:endoplasmic reticulum membrane"/>
    <property type="evidence" value="ECO:0007669"/>
    <property type="project" value="TreeGrafter"/>
</dbReference>
<dbReference type="STRING" id="1095629.A0A0C9XPG1"/>
<dbReference type="GO" id="GO:0006696">
    <property type="term" value="P:ergosterol biosynthetic process"/>
    <property type="evidence" value="ECO:0007669"/>
    <property type="project" value="TreeGrafter"/>
</dbReference>
<keyword evidence="8" id="KW-1185">Reference proteome</keyword>
<evidence type="ECO:0000313" key="7">
    <source>
        <dbReference type="EMBL" id="KIJ99466.1"/>
    </source>
</evidence>
<evidence type="ECO:0000256" key="1">
    <source>
        <dbReference type="ARBA" id="ARBA00001946"/>
    </source>
</evidence>
<sequence length="506" mass="57565">MGAATWIALLLTHPLEFKTLLQFWMYHEQKRDIKALKEHPTSGWDRQSMRRCWDFLDMTSRSFSAVIKELDGDLARTIAIFYLVLRGLDTIEDDMTIPDAIKQPILRSFHLHTVTPGWTFDGSGPTEKDRQLLVEYNVVVEEVNLLSPEYKSIIIDIAQKMETGMADYAHKAATTGSIYLSTISEYDLYCHYVAGLVGEGLSRIFSASKKEVPWLGSQLQLSNSMGLLLQKTNIIRDFREDVDQQRYFWPREIWGKEEDGFKEMKDLYEPAALQRATWAQSGMVLDALRHACDALDYLRILKNQSVFNFCAIPATMAIATLELCFMNPAMLQRNIKIRKATAASLIMRSVNPREVGIIFRDYARKIHAKAVTADPNFLRISIACGKIEQWLEHNYPSFIHVSSEQGDTKVTLDPRDPRTRIVTLEKAFDAQLAKKKRVEDVRNGLAVAGVEREEGGETPPFMELVAYVMAAFAVIVMVSVTVVYFVLVWSGEGNEDVLNLNWVFGK</sequence>
<keyword evidence="5" id="KW-1133">Transmembrane helix</keyword>
<keyword evidence="6" id="KW-0732">Signal</keyword>
<dbReference type="GO" id="GO:0045338">
    <property type="term" value="P:farnesyl diphosphate metabolic process"/>
    <property type="evidence" value="ECO:0007669"/>
    <property type="project" value="InterPro"/>
</dbReference>
<dbReference type="OrthoDB" id="431150at2759"/>
<evidence type="ECO:0000256" key="5">
    <source>
        <dbReference type="RuleBase" id="RU368088"/>
    </source>
</evidence>
<reference evidence="8" key="2">
    <citation type="submission" date="2015-01" db="EMBL/GenBank/DDBJ databases">
        <title>Evolutionary Origins and Diversification of the Mycorrhizal Mutualists.</title>
        <authorList>
            <consortium name="DOE Joint Genome Institute"/>
            <consortium name="Mycorrhizal Genomics Consortium"/>
            <person name="Kohler A."/>
            <person name="Kuo A."/>
            <person name="Nagy L.G."/>
            <person name="Floudas D."/>
            <person name="Copeland A."/>
            <person name="Barry K.W."/>
            <person name="Cichocki N."/>
            <person name="Veneault-Fourrey C."/>
            <person name="LaButti K."/>
            <person name="Lindquist E.A."/>
            <person name="Lipzen A."/>
            <person name="Lundell T."/>
            <person name="Morin E."/>
            <person name="Murat C."/>
            <person name="Riley R."/>
            <person name="Ohm R."/>
            <person name="Sun H."/>
            <person name="Tunlid A."/>
            <person name="Henrissat B."/>
            <person name="Grigoriev I.V."/>
            <person name="Hibbett D.S."/>
            <person name="Martin F."/>
        </authorList>
    </citation>
    <scope>NUCLEOTIDE SEQUENCE [LARGE SCALE GENOMIC DNA]</scope>
    <source>
        <strain evidence="8">LaAM-08-1</strain>
    </source>
</reference>
<dbReference type="GO" id="GO:0055056">
    <property type="term" value="F:D-glucose transmembrane transporter activity"/>
    <property type="evidence" value="ECO:0007669"/>
    <property type="project" value="UniProtKB-UniRule"/>
</dbReference>
<feature type="chain" id="PRO_5002216924" description="Squalene synthase" evidence="6">
    <location>
        <begin position="18"/>
        <end position="506"/>
    </location>
</feature>
<dbReference type="PROSITE" id="PS01045">
    <property type="entry name" value="SQUALEN_PHYTOEN_SYN_2"/>
    <property type="match status" value="1"/>
</dbReference>
<dbReference type="SUPFAM" id="SSF48576">
    <property type="entry name" value="Terpenoid synthases"/>
    <property type="match status" value="1"/>
</dbReference>
<dbReference type="SFLD" id="SFLDG01018">
    <property type="entry name" value="Squalene/Phytoene_Synthase_Lik"/>
    <property type="match status" value="1"/>
</dbReference>
<gene>
    <name evidence="7" type="ORF">K443DRAFT_679901</name>
</gene>
<protein>
    <recommendedName>
        <fullName evidence="3 5">Squalene synthase</fullName>
        <shortName evidence="5">SQS</shortName>
        <shortName evidence="5">SS</shortName>
        <ecNumber evidence="3 5">2.5.1.21</ecNumber>
    </recommendedName>
</protein>
<comment type="cofactor">
    <cofactor evidence="1 5">
        <name>Mg(2+)</name>
        <dbReference type="ChEBI" id="CHEBI:18420"/>
    </cofactor>
</comment>
<dbReference type="InterPro" id="IPR019845">
    <property type="entry name" value="Squalene/phytoene_synthase_CS"/>
</dbReference>
<organism evidence="7 8">
    <name type="scientific">Laccaria amethystina LaAM-08-1</name>
    <dbReference type="NCBI Taxonomy" id="1095629"/>
    <lineage>
        <taxon>Eukaryota</taxon>
        <taxon>Fungi</taxon>
        <taxon>Dikarya</taxon>
        <taxon>Basidiomycota</taxon>
        <taxon>Agaricomycotina</taxon>
        <taxon>Agaricomycetes</taxon>
        <taxon>Agaricomycetidae</taxon>
        <taxon>Agaricales</taxon>
        <taxon>Agaricineae</taxon>
        <taxon>Hydnangiaceae</taxon>
        <taxon>Laccaria</taxon>
    </lineage>
</organism>
<evidence type="ECO:0000256" key="2">
    <source>
        <dbReference type="ARBA" id="ARBA00006251"/>
    </source>
</evidence>
<evidence type="ECO:0000256" key="6">
    <source>
        <dbReference type="SAM" id="SignalP"/>
    </source>
</evidence>
<dbReference type="EMBL" id="KN838646">
    <property type="protein sequence ID" value="KIJ99466.1"/>
    <property type="molecule type" value="Genomic_DNA"/>
</dbReference>
<feature type="signal peptide" evidence="6">
    <location>
        <begin position="1"/>
        <end position="17"/>
    </location>
</feature>
<comment type="pathway">
    <text evidence="5">Terpene metabolism; lanosterol biosynthesis; lanosterol from farnesyl diphosphate: step 1/3.</text>
</comment>
<dbReference type="InterPro" id="IPR033904">
    <property type="entry name" value="Trans_IPPS_HH"/>
</dbReference>
<dbReference type="InterPro" id="IPR044844">
    <property type="entry name" value="Trans_IPPS_euk-type"/>
</dbReference>
<dbReference type="GO" id="GO:0051996">
    <property type="term" value="F:squalene synthase [NAD(P)H] activity"/>
    <property type="evidence" value="ECO:0007669"/>
    <property type="project" value="UniProtKB-UniRule"/>
</dbReference>
<comment type="similarity">
    <text evidence="2 5">Belongs to the phytoene/squalene synthase family.</text>
</comment>
<evidence type="ECO:0000256" key="4">
    <source>
        <dbReference type="ARBA" id="ARBA00022679"/>
    </source>
</evidence>
<dbReference type="InterPro" id="IPR002060">
    <property type="entry name" value="Squ/phyt_synthse"/>
</dbReference>
<dbReference type="PANTHER" id="PTHR11626">
    <property type="entry name" value="FARNESYL-DIPHOSPHATE FARNESYLTRANSFERASE"/>
    <property type="match status" value="1"/>
</dbReference>
<comment type="catalytic activity">
    <reaction evidence="5">
        <text>2 (2E,6E)-farnesyl diphosphate + NADH + H(+) = squalene + 2 diphosphate + NAD(+)</text>
        <dbReference type="Rhea" id="RHEA:32299"/>
        <dbReference type="ChEBI" id="CHEBI:15378"/>
        <dbReference type="ChEBI" id="CHEBI:15440"/>
        <dbReference type="ChEBI" id="CHEBI:33019"/>
        <dbReference type="ChEBI" id="CHEBI:57540"/>
        <dbReference type="ChEBI" id="CHEBI:57945"/>
        <dbReference type="ChEBI" id="CHEBI:175763"/>
        <dbReference type="EC" id="2.5.1.21"/>
    </reaction>
</comment>
<evidence type="ECO:0000313" key="8">
    <source>
        <dbReference type="Proteomes" id="UP000054477"/>
    </source>
</evidence>
<dbReference type="AlphaFoldDB" id="A0A0C9XPG1"/>
<dbReference type="PROSITE" id="PS01044">
    <property type="entry name" value="SQUALEN_PHYTOEN_SYN_1"/>
    <property type="match status" value="1"/>
</dbReference>
<accession>A0A0C9XPG1</accession>
<comment type="function">
    <text evidence="5">Catalyzes the condensation of 2 farnesyl pyrophosphate (FPP) moieties to form squalene.</text>
</comment>
<dbReference type="NCBIfam" id="TIGR01559">
    <property type="entry name" value="squal_synth"/>
    <property type="match status" value="1"/>
</dbReference>
<dbReference type="InterPro" id="IPR008949">
    <property type="entry name" value="Isoprenoid_synthase_dom_sf"/>
</dbReference>
<proteinExistence type="inferred from homology"/>
<keyword evidence="4 5" id="KW-0808">Transferase</keyword>
<dbReference type="EC" id="2.5.1.21" evidence="3 5"/>
<feature type="transmembrane region" description="Helical" evidence="5">
    <location>
        <begin position="464"/>
        <end position="489"/>
    </location>
</feature>
<dbReference type="CDD" id="cd00683">
    <property type="entry name" value="Trans_IPPS_HH"/>
    <property type="match status" value="1"/>
</dbReference>